<comment type="caution">
    <text evidence="2">The sequence shown here is derived from an EMBL/GenBank/DDBJ whole genome shotgun (WGS) entry which is preliminary data.</text>
</comment>
<organism evidence="2 3">
    <name type="scientific">Sesamum alatum</name>
    <dbReference type="NCBI Taxonomy" id="300844"/>
    <lineage>
        <taxon>Eukaryota</taxon>
        <taxon>Viridiplantae</taxon>
        <taxon>Streptophyta</taxon>
        <taxon>Embryophyta</taxon>
        <taxon>Tracheophyta</taxon>
        <taxon>Spermatophyta</taxon>
        <taxon>Magnoliopsida</taxon>
        <taxon>eudicotyledons</taxon>
        <taxon>Gunneridae</taxon>
        <taxon>Pentapetalae</taxon>
        <taxon>asterids</taxon>
        <taxon>lamiids</taxon>
        <taxon>Lamiales</taxon>
        <taxon>Pedaliaceae</taxon>
        <taxon>Sesamum</taxon>
    </lineage>
</organism>
<accession>A0AAE1XSF9</accession>
<reference evidence="2" key="1">
    <citation type="submission" date="2020-06" db="EMBL/GenBank/DDBJ databases">
        <authorList>
            <person name="Li T."/>
            <person name="Hu X."/>
            <person name="Zhang T."/>
            <person name="Song X."/>
            <person name="Zhang H."/>
            <person name="Dai N."/>
            <person name="Sheng W."/>
            <person name="Hou X."/>
            <person name="Wei L."/>
        </authorList>
    </citation>
    <scope>NUCLEOTIDE SEQUENCE</scope>
    <source>
        <strain evidence="2">3651</strain>
        <tissue evidence="2">Leaf</tissue>
    </source>
</reference>
<dbReference type="Proteomes" id="UP001293254">
    <property type="component" value="Unassembled WGS sequence"/>
</dbReference>
<dbReference type="InterPro" id="IPR026960">
    <property type="entry name" value="RVT-Znf"/>
</dbReference>
<keyword evidence="3" id="KW-1185">Reference proteome</keyword>
<evidence type="ECO:0000259" key="1">
    <source>
        <dbReference type="Pfam" id="PF13966"/>
    </source>
</evidence>
<dbReference type="EMBL" id="JACGWO010000010">
    <property type="protein sequence ID" value="KAK4417127.1"/>
    <property type="molecule type" value="Genomic_DNA"/>
</dbReference>
<evidence type="ECO:0000313" key="3">
    <source>
        <dbReference type="Proteomes" id="UP001293254"/>
    </source>
</evidence>
<feature type="domain" description="Reverse transcriptase zinc-binding" evidence="1">
    <location>
        <begin position="27"/>
        <end position="75"/>
    </location>
</feature>
<gene>
    <name evidence="2" type="ORF">Salat_2538200</name>
</gene>
<evidence type="ECO:0000313" key="2">
    <source>
        <dbReference type="EMBL" id="KAK4417127.1"/>
    </source>
</evidence>
<protein>
    <recommendedName>
        <fullName evidence="1">Reverse transcriptase zinc-binding domain-containing protein</fullName>
    </recommendedName>
</protein>
<dbReference type="AlphaFoldDB" id="A0AAE1XSF9"/>
<name>A0AAE1XSF9_9LAMI</name>
<dbReference type="Pfam" id="PF13966">
    <property type="entry name" value="zf-RVT"/>
    <property type="match status" value="1"/>
</dbReference>
<sequence>MTWRPSKNGRFSVKSAYALLLDIEAPWRICRGAVPTLDNLARCCCDVDTRCAICDAEMESMRRVFLECHFARVVWAISGLPQRMVAGWGTSAADWMSQALAQGDIQEQGCFLVVCWGLWRHRNKRLIEGAVQEPQEVLQGAVLFLSKYLEARQKLKVGTSVQAVDHAG</sequence>
<proteinExistence type="predicted"/>
<reference evidence="2" key="2">
    <citation type="journal article" date="2024" name="Plant">
        <title>Genomic evolution and insights into agronomic trait innovations of Sesamum species.</title>
        <authorList>
            <person name="Miao H."/>
            <person name="Wang L."/>
            <person name="Qu L."/>
            <person name="Liu H."/>
            <person name="Sun Y."/>
            <person name="Le M."/>
            <person name="Wang Q."/>
            <person name="Wei S."/>
            <person name="Zheng Y."/>
            <person name="Lin W."/>
            <person name="Duan Y."/>
            <person name="Cao H."/>
            <person name="Xiong S."/>
            <person name="Wang X."/>
            <person name="Wei L."/>
            <person name="Li C."/>
            <person name="Ma Q."/>
            <person name="Ju M."/>
            <person name="Zhao R."/>
            <person name="Li G."/>
            <person name="Mu C."/>
            <person name="Tian Q."/>
            <person name="Mei H."/>
            <person name="Zhang T."/>
            <person name="Gao T."/>
            <person name="Zhang H."/>
        </authorList>
    </citation>
    <scope>NUCLEOTIDE SEQUENCE</scope>
    <source>
        <strain evidence="2">3651</strain>
    </source>
</reference>